<dbReference type="InterPro" id="IPR005135">
    <property type="entry name" value="Endo/exonuclease/phosphatase"/>
</dbReference>
<dbReference type="PANTHER" id="PTHR14859:SF1">
    <property type="entry name" value="PGAP2-INTERACTING PROTEIN"/>
    <property type="match status" value="1"/>
</dbReference>
<dbReference type="Pfam" id="PF03372">
    <property type="entry name" value="Exo_endo_phos"/>
    <property type="match status" value="1"/>
</dbReference>
<protein>
    <submittedName>
        <fullName evidence="3">Uncharacterized protein conserved in bacteria</fullName>
    </submittedName>
</protein>
<keyword evidence="1" id="KW-0732">Signal</keyword>
<gene>
    <name evidence="3" type="ORF">NCTC9419_01638</name>
</gene>
<dbReference type="PANTHER" id="PTHR14859">
    <property type="entry name" value="CALCOFLUOR WHITE HYPERSENSITIVE PROTEIN PRECURSOR"/>
    <property type="match status" value="1"/>
</dbReference>
<dbReference type="EMBL" id="LR134155">
    <property type="protein sequence ID" value="VEA70146.1"/>
    <property type="molecule type" value="Genomic_DNA"/>
</dbReference>
<dbReference type="Proteomes" id="UP000271603">
    <property type="component" value="Chromosome"/>
</dbReference>
<organism evidence="3 4">
    <name type="scientific">Serratia rubidaea</name>
    <name type="common">Serratia marinorubra</name>
    <dbReference type="NCBI Taxonomy" id="61652"/>
    <lineage>
        <taxon>Bacteria</taxon>
        <taxon>Pseudomonadati</taxon>
        <taxon>Pseudomonadota</taxon>
        <taxon>Gammaproteobacteria</taxon>
        <taxon>Enterobacterales</taxon>
        <taxon>Yersiniaceae</taxon>
        <taxon>Serratia</taxon>
    </lineage>
</organism>
<name>A0A3S4JQ61_SERRU</name>
<evidence type="ECO:0000256" key="1">
    <source>
        <dbReference type="SAM" id="SignalP"/>
    </source>
</evidence>
<dbReference type="GO" id="GO:0016020">
    <property type="term" value="C:membrane"/>
    <property type="evidence" value="ECO:0007669"/>
    <property type="project" value="GOC"/>
</dbReference>
<evidence type="ECO:0000313" key="4">
    <source>
        <dbReference type="Proteomes" id="UP000271603"/>
    </source>
</evidence>
<sequence length="302" mass="34502">MRKVISTAVALGLLCGALSAHAAQTLEQRPQLKIISYNAYWGMKSDTSKGKQKFAEWARQQDADIIAWQEMNHFTRETLEAFAQSYGHRYAVLLKEPKVVGDDEFFPTAITSKYPIVNVHKVVDNLWHGALFADVGRYHFVVTHMNPFRTSQRIDEMNLILDSIKYGADPDGKWIIAGDLNSFSPLDKSGYNESEIVKDLQDKEAKRPVLHNLVNGKMDYTVQQNILSRGFIDVLKLKYPNTFVATAPTKIFYDQAKTPLRYDYIYVSPALKNDVAEVKVLRDAFTDQYSDHYPVQMIINNR</sequence>
<reference evidence="3 4" key="1">
    <citation type="submission" date="2018-12" db="EMBL/GenBank/DDBJ databases">
        <authorList>
            <consortium name="Pathogen Informatics"/>
        </authorList>
    </citation>
    <scope>NUCLEOTIDE SEQUENCE [LARGE SCALE GENOMIC DNA]</scope>
    <source>
        <strain evidence="3 4">NCTC9419</strain>
    </source>
</reference>
<evidence type="ECO:0000313" key="3">
    <source>
        <dbReference type="EMBL" id="VEA70146.1"/>
    </source>
</evidence>
<dbReference type="InterPro" id="IPR051916">
    <property type="entry name" value="GPI-anchor_lipid_remodeler"/>
</dbReference>
<dbReference type="AlphaFoldDB" id="A0A3S4JQ61"/>
<proteinExistence type="predicted"/>
<dbReference type="InterPro" id="IPR036691">
    <property type="entry name" value="Endo/exonu/phosph_ase_sf"/>
</dbReference>
<evidence type="ECO:0000259" key="2">
    <source>
        <dbReference type="Pfam" id="PF03372"/>
    </source>
</evidence>
<accession>A0A3S4JQ61</accession>
<dbReference type="Gene3D" id="3.60.10.10">
    <property type="entry name" value="Endonuclease/exonuclease/phosphatase"/>
    <property type="match status" value="1"/>
</dbReference>
<dbReference type="SUPFAM" id="SSF56219">
    <property type="entry name" value="DNase I-like"/>
    <property type="match status" value="1"/>
</dbReference>
<dbReference type="GO" id="GO:0003824">
    <property type="term" value="F:catalytic activity"/>
    <property type="evidence" value="ECO:0007669"/>
    <property type="project" value="InterPro"/>
</dbReference>
<dbReference type="STRING" id="61652.AXX16_1192"/>
<feature type="signal peptide" evidence="1">
    <location>
        <begin position="1"/>
        <end position="22"/>
    </location>
</feature>
<feature type="chain" id="PRO_5018735562" evidence="1">
    <location>
        <begin position="23"/>
        <end position="302"/>
    </location>
</feature>
<dbReference type="GO" id="GO:0006506">
    <property type="term" value="P:GPI anchor biosynthetic process"/>
    <property type="evidence" value="ECO:0007669"/>
    <property type="project" value="TreeGrafter"/>
</dbReference>
<feature type="domain" description="Endonuclease/exonuclease/phosphatase" evidence="2">
    <location>
        <begin position="36"/>
        <end position="292"/>
    </location>
</feature>